<evidence type="ECO:0000256" key="3">
    <source>
        <dbReference type="ARBA" id="ARBA00022827"/>
    </source>
</evidence>
<dbReference type="RefSeq" id="WP_137097205.1">
    <property type="nucleotide sequence ID" value="NZ_SWMS01000035.1"/>
</dbReference>
<keyword evidence="3" id="KW-0274">FAD</keyword>
<dbReference type="InterPro" id="IPR020946">
    <property type="entry name" value="Flavin_mOase-like"/>
</dbReference>
<evidence type="ECO:0000313" key="6">
    <source>
        <dbReference type="Proteomes" id="UP000309992"/>
    </source>
</evidence>
<sequence>MDRERLADALVVANLPTVLMVLHHLTGDEKWLREPYRPRRSPGMDDLDSGGFSEQVQREIRSAAVDVIGAWADGAAVAIARPDLERLHAMTEACMGEPVPVEFAEMIGEQAGLGGAGQVHTRIDAQGPSREVRVGIVGAGVSGMLMARQLRDRGIECVVFERNPEVGGSWFDNRYPGCGVDTPSYLYSFSFFQREWSTYFGKRDEVLTYMKDFATAFDLRHLIRFGHEVQRLKWSQERGTWTVGFRTGGVEGEEEFDLVVSAVGQLNVPSVPDFPGVEEFCGEVFHSARWPESVDLAGKRVAVVGSGASAMQIVPAIVEDVHSLTIFQRSKQWVAPNADYFRAMDHRIHWLMREVPFYQPWFRARLAWIHNDRVHESLQVDPEWDGQGRSINAINDGHRRYFTDYLQRELEGRPDLIEKALPDYPPFGKRMLLDNGWFRTLRRADVELVTSGVERFTQCGVVDRNGDEHTVDVVILATGFKARDFLVEIDVEGPVGSLRDAWAHEDARAYLGMTVPSFPNLLVMYGPNANLGHGGSYITIAECQAHYLGQLIGHVAQLGLERIEVKQEVCDAYNAQVDAAHAKMIWNVDGLNTWYRNSRGRVVTNSPWRVMDYWKMTRSVNLDDYRLTQTASVGTA</sequence>
<dbReference type="PANTHER" id="PTHR42877:SF4">
    <property type="entry name" value="FAD_NAD(P)-BINDING DOMAIN-CONTAINING PROTEIN-RELATED"/>
    <property type="match status" value="1"/>
</dbReference>
<reference evidence="5 6" key="1">
    <citation type="journal article" date="2015" name="Antonie Van Leeuwenhoek">
        <title>Prauserella endophytica sp. nov., an endophytic actinobacterium isolated from Tamarix taklamakanensis.</title>
        <authorList>
            <person name="Liu J.M."/>
            <person name="Habden X."/>
            <person name="Guo L."/>
            <person name="Tuo L."/>
            <person name="Jiang Z.K."/>
            <person name="Liu S.W."/>
            <person name="Liu X.F."/>
            <person name="Chen L."/>
            <person name="Li R.F."/>
            <person name="Zhang Y.Q."/>
            <person name="Sun C.H."/>
        </authorList>
    </citation>
    <scope>NUCLEOTIDE SEQUENCE [LARGE SCALE GENOMIC DNA]</scope>
    <source>
        <strain evidence="5 6">CGMCC 4.7182</strain>
    </source>
</reference>
<dbReference type="Pfam" id="PF00743">
    <property type="entry name" value="FMO-like"/>
    <property type="match status" value="1"/>
</dbReference>
<dbReference type="PANTHER" id="PTHR42877">
    <property type="entry name" value="L-ORNITHINE N(5)-MONOOXYGENASE-RELATED"/>
    <property type="match status" value="1"/>
</dbReference>
<comment type="caution">
    <text evidence="5">The sequence shown here is derived from an EMBL/GenBank/DDBJ whole genome shotgun (WGS) entry which is preliminary data.</text>
</comment>
<evidence type="ECO:0000256" key="2">
    <source>
        <dbReference type="ARBA" id="ARBA00022630"/>
    </source>
</evidence>
<keyword evidence="6" id="KW-1185">Reference proteome</keyword>
<organism evidence="5 6">
    <name type="scientific">Prauserella endophytica</name>
    <dbReference type="NCBI Taxonomy" id="1592324"/>
    <lineage>
        <taxon>Bacteria</taxon>
        <taxon>Bacillati</taxon>
        <taxon>Actinomycetota</taxon>
        <taxon>Actinomycetes</taxon>
        <taxon>Pseudonocardiales</taxon>
        <taxon>Pseudonocardiaceae</taxon>
        <taxon>Prauserella</taxon>
        <taxon>Prauserella coralliicola group</taxon>
    </lineage>
</organism>
<dbReference type="Gene3D" id="3.50.50.60">
    <property type="entry name" value="FAD/NAD(P)-binding domain"/>
    <property type="match status" value="2"/>
</dbReference>
<dbReference type="InterPro" id="IPR051209">
    <property type="entry name" value="FAD-bind_Monooxygenase_sf"/>
</dbReference>
<evidence type="ECO:0000313" key="5">
    <source>
        <dbReference type="EMBL" id="TKG60616.1"/>
    </source>
</evidence>
<dbReference type="SUPFAM" id="SSF51905">
    <property type="entry name" value="FAD/NAD(P)-binding domain"/>
    <property type="match status" value="2"/>
</dbReference>
<name>A0ABY2RU41_9PSEU</name>
<keyword evidence="2" id="KW-0285">Flavoprotein</keyword>
<proteinExistence type="inferred from homology"/>
<comment type="similarity">
    <text evidence="1">Belongs to the FAD-binding monooxygenase family.</text>
</comment>
<dbReference type="EMBL" id="SWMS01000035">
    <property type="protein sequence ID" value="TKG60616.1"/>
    <property type="molecule type" value="Genomic_DNA"/>
</dbReference>
<dbReference type="InterPro" id="IPR036188">
    <property type="entry name" value="FAD/NAD-bd_sf"/>
</dbReference>
<dbReference type="PRINTS" id="PR00419">
    <property type="entry name" value="ADXRDTASE"/>
</dbReference>
<protein>
    <submittedName>
        <fullName evidence="5">NAD(P)/FAD-dependent oxidoreductase</fullName>
    </submittedName>
</protein>
<keyword evidence="4" id="KW-0560">Oxidoreductase</keyword>
<evidence type="ECO:0000256" key="1">
    <source>
        <dbReference type="ARBA" id="ARBA00010139"/>
    </source>
</evidence>
<evidence type="ECO:0000256" key="4">
    <source>
        <dbReference type="ARBA" id="ARBA00023002"/>
    </source>
</evidence>
<dbReference type="Proteomes" id="UP000309992">
    <property type="component" value="Unassembled WGS sequence"/>
</dbReference>
<accession>A0ABY2RU41</accession>
<gene>
    <name evidence="5" type="ORF">FCN18_34860</name>
</gene>